<dbReference type="OrthoDB" id="265955at2759"/>
<evidence type="ECO:0000313" key="10">
    <source>
        <dbReference type="Proteomes" id="UP001152799"/>
    </source>
</evidence>
<feature type="domain" description="C2HC/C3H-type" evidence="8">
    <location>
        <begin position="489"/>
        <end position="518"/>
    </location>
</feature>
<keyword evidence="2" id="KW-0677">Repeat</keyword>
<dbReference type="EMBL" id="OU892279">
    <property type="protein sequence ID" value="CAG9766422.1"/>
    <property type="molecule type" value="Genomic_DNA"/>
</dbReference>
<evidence type="ECO:0000256" key="3">
    <source>
        <dbReference type="ARBA" id="ARBA00022771"/>
    </source>
</evidence>
<dbReference type="PANTHER" id="PTHR13555:SF68">
    <property type="entry name" value="ZINC FINGER PROTEIN 474"/>
    <property type="match status" value="1"/>
</dbReference>
<dbReference type="Gene3D" id="3.30.160.60">
    <property type="entry name" value="Classic Zinc Finger"/>
    <property type="match status" value="5"/>
</dbReference>
<accession>A0A9N9MK64</accession>
<dbReference type="PANTHER" id="PTHR13555">
    <property type="entry name" value="C2H2 ZINC FINGER CGI-62-RELATED"/>
    <property type="match status" value="1"/>
</dbReference>
<keyword evidence="4" id="KW-0862">Zinc</keyword>
<dbReference type="InterPro" id="IPR026319">
    <property type="entry name" value="ZC2HC1A/B-like"/>
</dbReference>
<evidence type="ECO:0000313" key="9">
    <source>
        <dbReference type="EMBL" id="CAG9766422.1"/>
    </source>
</evidence>
<evidence type="ECO:0000256" key="1">
    <source>
        <dbReference type="ARBA" id="ARBA00022723"/>
    </source>
</evidence>
<feature type="region of interest" description="Disordered" evidence="6">
    <location>
        <begin position="144"/>
        <end position="191"/>
    </location>
</feature>
<proteinExistence type="predicted"/>
<evidence type="ECO:0000256" key="4">
    <source>
        <dbReference type="ARBA" id="ARBA00022833"/>
    </source>
</evidence>
<evidence type="ECO:0000259" key="8">
    <source>
        <dbReference type="PROSITE" id="PS52027"/>
    </source>
</evidence>
<feature type="domain" description="C2HC/C3H-type" evidence="8">
    <location>
        <begin position="564"/>
        <end position="593"/>
    </location>
</feature>
<dbReference type="PROSITE" id="PS52027">
    <property type="entry name" value="ZF_C2HC_C3H"/>
    <property type="match status" value="5"/>
</dbReference>
<keyword evidence="7" id="KW-0812">Transmembrane</keyword>
<feature type="compositionally biased region" description="Polar residues" evidence="6">
    <location>
        <begin position="168"/>
        <end position="191"/>
    </location>
</feature>
<evidence type="ECO:0000256" key="5">
    <source>
        <dbReference type="PROSITE-ProRule" id="PRU01371"/>
    </source>
</evidence>
<keyword evidence="7" id="KW-1133">Transmembrane helix</keyword>
<keyword evidence="7" id="KW-0472">Membrane</keyword>
<dbReference type="GO" id="GO:0008270">
    <property type="term" value="F:zinc ion binding"/>
    <property type="evidence" value="ECO:0007669"/>
    <property type="project" value="UniProtKB-KW"/>
</dbReference>
<feature type="domain" description="C2HC/C3H-type" evidence="8">
    <location>
        <begin position="358"/>
        <end position="387"/>
    </location>
</feature>
<dbReference type="Proteomes" id="UP001152799">
    <property type="component" value="Chromosome 3"/>
</dbReference>
<feature type="region of interest" description="Disordered" evidence="6">
    <location>
        <begin position="323"/>
        <end position="352"/>
    </location>
</feature>
<dbReference type="InterPro" id="IPR049899">
    <property type="entry name" value="Znf_C2HC_C3H"/>
</dbReference>
<evidence type="ECO:0000256" key="6">
    <source>
        <dbReference type="SAM" id="MobiDB-lite"/>
    </source>
</evidence>
<keyword evidence="1" id="KW-0479">Metal-binding</keyword>
<feature type="transmembrane region" description="Helical" evidence="7">
    <location>
        <begin position="20"/>
        <end position="39"/>
    </location>
</feature>
<keyword evidence="3 5" id="KW-0863">Zinc-finger</keyword>
<gene>
    <name evidence="9" type="ORF">CEUTPL_LOCUS7006</name>
</gene>
<sequence length="662" mass="75441">MYRTQKFETFLLIFPKKKLLHFWIYQYYLIVPSALLRGWNFSWTLFSARRGLNFFLKMPKNTNLKLFTKTWPLKRDKKDEERKRPLTATLEKPSILDIKFLGKIDMSLVRKEFLNITNLCKLPLIIKKKADSCKPLRLLGSETHNKKTKKKRKKFEPNEDSHEDEESSVIQSAKINSRTTKSNRNSASNKSVINFKQNNILAVRNDANNNQKTSLKIPIRKPTLTTIATPNSDLVKSSLSTKLPSPCKTCGRPDLPERFHSHPTSKRSSSQAGTPMEVKKVENKIPTVTVKSSVQKPVAIKYQSKSAAKKSPIKKLLEPKPPIIQKKPDTINSPSSDKEATMSRKLVTTPSRGGSAKRTLTCYICGREFGTASLALHEPKCLQKWERENASLPTTQRRKPPVKPQGDFTQTEWNQLAWESSQANLVPCKNCSRTFYPDRLEVHQRSCKTTPSNPIIIKKSFSSNDALSASSSMTQSNSDLPSTSLKSPQFIDCYICGKKFGTKSIQIHEKQCLKKWHVENESLPRDMRSPAPTKLNQNSILLKEKTESAASDQEERPASGTKSPLFPCYLCGKLFTVNSIYIHEPQCLKKWKIENDKLPASKRRPVPLKPDVKFTHSGKVNFEETSEAYWKSHLNQLVPCKMCFRTFNPDRVDVHEKSCKGN</sequence>
<feature type="domain" description="C2HC/C3H-type" evidence="8">
    <location>
        <begin position="424"/>
        <end position="453"/>
    </location>
</feature>
<name>A0A9N9MK64_9CUCU</name>
<dbReference type="AlphaFoldDB" id="A0A9N9MK64"/>
<evidence type="ECO:0000256" key="2">
    <source>
        <dbReference type="ARBA" id="ARBA00022737"/>
    </source>
</evidence>
<dbReference type="Pfam" id="PF13913">
    <property type="entry name" value="zf-C2HC_2"/>
    <property type="match status" value="5"/>
</dbReference>
<feature type="domain" description="C2HC/C3H-type" evidence="8">
    <location>
        <begin position="636"/>
        <end position="662"/>
    </location>
</feature>
<protein>
    <recommendedName>
        <fullName evidence="8">C2HC/C3H-type domain-containing protein</fullName>
    </recommendedName>
</protein>
<organism evidence="9 10">
    <name type="scientific">Ceutorhynchus assimilis</name>
    <name type="common">cabbage seed weevil</name>
    <dbReference type="NCBI Taxonomy" id="467358"/>
    <lineage>
        <taxon>Eukaryota</taxon>
        <taxon>Metazoa</taxon>
        <taxon>Ecdysozoa</taxon>
        <taxon>Arthropoda</taxon>
        <taxon>Hexapoda</taxon>
        <taxon>Insecta</taxon>
        <taxon>Pterygota</taxon>
        <taxon>Neoptera</taxon>
        <taxon>Endopterygota</taxon>
        <taxon>Coleoptera</taxon>
        <taxon>Polyphaga</taxon>
        <taxon>Cucujiformia</taxon>
        <taxon>Curculionidae</taxon>
        <taxon>Ceutorhynchinae</taxon>
        <taxon>Ceutorhynchus</taxon>
    </lineage>
</organism>
<keyword evidence="10" id="KW-1185">Reference proteome</keyword>
<evidence type="ECO:0000256" key="7">
    <source>
        <dbReference type="SAM" id="Phobius"/>
    </source>
</evidence>
<reference evidence="9" key="1">
    <citation type="submission" date="2022-01" db="EMBL/GenBank/DDBJ databases">
        <authorList>
            <person name="King R."/>
        </authorList>
    </citation>
    <scope>NUCLEOTIDE SEQUENCE</scope>
</reference>
<feature type="region of interest" description="Disordered" evidence="6">
    <location>
        <begin position="256"/>
        <end position="276"/>
    </location>
</feature>